<comment type="caution">
    <text evidence="11">The sequence shown here is derived from an EMBL/GenBank/DDBJ whole genome shotgun (WGS) entry which is preliminary data.</text>
</comment>
<keyword evidence="6 10" id="KW-1133">Transmembrane helix</keyword>
<evidence type="ECO:0000256" key="5">
    <source>
        <dbReference type="ARBA" id="ARBA00022737"/>
    </source>
</evidence>
<comment type="similarity">
    <text evidence="2 9">Belongs to the mitochondrial carrier (TC 2.A.29) family.</text>
</comment>
<evidence type="ECO:0000256" key="10">
    <source>
        <dbReference type="SAM" id="Phobius"/>
    </source>
</evidence>
<keyword evidence="3 9" id="KW-0813">Transport</keyword>
<dbReference type="PROSITE" id="PS50920">
    <property type="entry name" value="SOLCAR"/>
    <property type="match status" value="1"/>
</dbReference>
<evidence type="ECO:0000256" key="2">
    <source>
        <dbReference type="ARBA" id="ARBA00006375"/>
    </source>
</evidence>
<dbReference type="GO" id="GO:0016020">
    <property type="term" value="C:membrane"/>
    <property type="evidence" value="ECO:0007669"/>
    <property type="project" value="UniProtKB-SubCell"/>
</dbReference>
<reference evidence="11" key="1">
    <citation type="submission" date="2019-06" db="EMBL/GenBank/DDBJ databases">
        <authorList>
            <person name="Zheng W."/>
        </authorList>
    </citation>
    <scope>NUCLEOTIDE SEQUENCE</scope>
    <source>
        <strain evidence="11">QDHG01</strain>
    </source>
</reference>
<evidence type="ECO:0000256" key="6">
    <source>
        <dbReference type="ARBA" id="ARBA00022989"/>
    </source>
</evidence>
<dbReference type="Pfam" id="PF00153">
    <property type="entry name" value="Mito_carr"/>
    <property type="match status" value="1"/>
</dbReference>
<dbReference type="InterPro" id="IPR044712">
    <property type="entry name" value="SLC25A32-like"/>
</dbReference>
<feature type="transmembrane region" description="Helical" evidence="10">
    <location>
        <begin position="118"/>
        <end position="139"/>
    </location>
</feature>
<dbReference type="GO" id="GO:0006862">
    <property type="term" value="P:nucleotide transport"/>
    <property type="evidence" value="ECO:0007669"/>
    <property type="project" value="InterPro"/>
</dbReference>
<evidence type="ECO:0000256" key="3">
    <source>
        <dbReference type="ARBA" id="ARBA00022448"/>
    </source>
</evidence>
<dbReference type="Gene3D" id="1.50.40.10">
    <property type="entry name" value="Mitochondrial carrier domain"/>
    <property type="match status" value="1"/>
</dbReference>
<keyword evidence="7 8" id="KW-0472">Membrane</keyword>
<organism evidence="11 12">
    <name type="scientific">Halteria grandinella</name>
    <dbReference type="NCBI Taxonomy" id="5974"/>
    <lineage>
        <taxon>Eukaryota</taxon>
        <taxon>Sar</taxon>
        <taxon>Alveolata</taxon>
        <taxon>Ciliophora</taxon>
        <taxon>Intramacronucleata</taxon>
        <taxon>Spirotrichea</taxon>
        <taxon>Stichotrichia</taxon>
        <taxon>Sporadotrichida</taxon>
        <taxon>Halteriidae</taxon>
        <taxon>Halteria</taxon>
    </lineage>
</organism>
<evidence type="ECO:0000256" key="7">
    <source>
        <dbReference type="ARBA" id="ARBA00023136"/>
    </source>
</evidence>
<accession>A0A8J8NJR9</accession>
<sequence>MISRDLEQFHKNQKGFKHPAIVRDARHIYRMHGPLAFFSGIVPYATNHVLNNLEIFGDTDSQYADPMGKKWLYFTLLFSNPLNIMIVRMQCVEFPLRSLRAAWVDMVKNDGLKMFYKGLFPTFTGQILLWLFVGLAANLEDLNSYYTPYLCGTVFLMGCAACHPWQLIGMRIQYQRFSMFHKEGYSNTLKGILFVKQTQGLKGLWRGFLPAMLINGSTYYQELNRMVFSKLKPRVQSYFKGVK</sequence>
<dbReference type="SUPFAM" id="SSF103506">
    <property type="entry name" value="Mitochondrial carrier"/>
    <property type="match status" value="1"/>
</dbReference>
<dbReference type="AlphaFoldDB" id="A0A8J8NJR9"/>
<comment type="subcellular location">
    <subcellularLocation>
        <location evidence="1">Membrane</location>
        <topology evidence="1">Multi-pass membrane protein</topology>
    </subcellularLocation>
</comment>
<dbReference type="InterPro" id="IPR018108">
    <property type="entry name" value="MCP_transmembrane"/>
</dbReference>
<evidence type="ECO:0000256" key="1">
    <source>
        <dbReference type="ARBA" id="ARBA00004141"/>
    </source>
</evidence>
<proteinExistence type="inferred from homology"/>
<evidence type="ECO:0000313" key="12">
    <source>
        <dbReference type="Proteomes" id="UP000785679"/>
    </source>
</evidence>
<keyword evidence="5" id="KW-0677">Repeat</keyword>
<dbReference type="GO" id="GO:0055085">
    <property type="term" value="P:transmembrane transport"/>
    <property type="evidence" value="ECO:0007669"/>
    <property type="project" value="InterPro"/>
</dbReference>
<evidence type="ECO:0000256" key="8">
    <source>
        <dbReference type="PROSITE-ProRule" id="PRU00282"/>
    </source>
</evidence>
<protein>
    <submittedName>
        <fullName evidence="11">Uncharacterized protein</fullName>
    </submittedName>
</protein>
<name>A0A8J8NJR9_HALGN</name>
<feature type="transmembrane region" description="Helical" evidence="10">
    <location>
        <begin position="145"/>
        <end position="168"/>
    </location>
</feature>
<dbReference type="EMBL" id="RRYP01013619">
    <property type="protein sequence ID" value="TNV76418.1"/>
    <property type="molecule type" value="Genomic_DNA"/>
</dbReference>
<dbReference type="InterPro" id="IPR023395">
    <property type="entry name" value="MCP_dom_sf"/>
</dbReference>
<evidence type="ECO:0000256" key="4">
    <source>
        <dbReference type="ARBA" id="ARBA00022692"/>
    </source>
</evidence>
<dbReference type="OrthoDB" id="1924968at2759"/>
<evidence type="ECO:0000256" key="9">
    <source>
        <dbReference type="RuleBase" id="RU000488"/>
    </source>
</evidence>
<dbReference type="PANTHER" id="PTHR45683">
    <property type="entry name" value="MITOCHONDRIAL NICOTINAMIDE ADENINE DINUCLEOTIDE TRANSPORTER 1-RELATED-RELATED"/>
    <property type="match status" value="1"/>
</dbReference>
<feature type="repeat" description="Solcar" evidence="8">
    <location>
        <begin position="146"/>
        <end position="234"/>
    </location>
</feature>
<dbReference type="Proteomes" id="UP000785679">
    <property type="component" value="Unassembled WGS sequence"/>
</dbReference>
<gene>
    <name evidence="11" type="ORF">FGO68_gene363</name>
</gene>
<evidence type="ECO:0000313" key="11">
    <source>
        <dbReference type="EMBL" id="TNV76418.1"/>
    </source>
</evidence>
<keyword evidence="4 8" id="KW-0812">Transmembrane</keyword>
<keyword evidence="12" id="KW-1185">Reference proteome</keyword>